<dbReference type="OrthoDB" id="1796752at2"/>
<name>A0A4Z0R2X0_9FIRM</name>
<evidence type="ECO:0000313" key="2">
    <source>
        <dbReference type="Proteomes" id="UP000298460"/>
    </source>
</evidence>
<protein>
    <submittedName>
        <fullName evidence="1">Uncharacterized protein</fullName>
    </submittedName>
</protein>
<evidence type="ECO:0000313" key="1">
    <source>
        <dbReference type="EMBL" id="TGE36954.1"/>
    </source>
</evidence>
<reference evidence="1 2" key="1">
    <citation type="submission" date="2019-03" db="EMBL/GenBank/DDBJ databases">
        <title>Draft Genome Sequence of Desulfosporosinus fructosivorans Strain 63.6F, Isolated from Marine Sediment in the Baltic Sea.</title>
        <authorList>
            <person name="Hausmann B."/>
            <person name="Vandieken V."/>
            <person name="Pjevac P."/>
            <person name="Schreck K."/>
            <person name="Herbold C.W."/>
            <person name="Loy A."/>
        </authorList>
    </citation>
    <scope>NUCLEOTIDE SEQUENCE [LARGE SCALE GENOMIC DNA]</scope>
    <source>
        <strain evidence="1 2">63.6F</strain>
    </source>
</reference>
<sequence>MLSFSSFVFSCRMRLLKLKNHKFVVILSILLIVALSIWGPPAYKESWLDPFSTLNVPNRELHPHAINKLGMINSDDPFHSLYYTNEDKIRELMRNLQRATRLSASEQTLLDLENQKVQYFTLHRDPSSYHEEEDFALQYYPEKGIVHFHQLFFRINEASIYNLTQISSEMTTGWWK</sequence>
<dbReference type="RefSeq" id="WP_135549105.1">
    <property type="nucleotide sequence ID" value="NZ_SPQQ01000006.1"/>
</dbReference>
<gene>
    <name evidence="1" type="ORF">E4K67_17820</name>
</gene>
<proteinExistence type="predicted"/>
<accession>A0A4Z0R2X0</accession>
<dbReference type="EMBL" id="SPQQ01000006">
    <property type="protein sequence ID" value="TGE36954.1"/>
    <property type="molecule type" value="Genomic_DNA"/>
</dbReference>
<dbReference type="Proteomes" id="UP000298460">
    <property type="component" value="Unassembled WGS sequence"/>
</dbReference>
<comment type="caution">
    <text evidence="1">The sequence shown here is derived from an EMBL/GenBank/DDBJ whole genome shotgun (WGS) entry which is preliminary data.</text>
</comment>
<dbReference type="AlphaFoldDB" id="A0A4Z0R2X0"/>
<organism evidence="1 2">
    <name type="scientific">Desulfosporosinus fructosivorans</name>
    <dbReference type="NCBI Taxonomy" id="2018669"/>
    <lineage>
        <taxon>Bacteria</taxon>
        <taxon>Bacillati</taxon>
        <taxon>Bacillota</taxon>
        <taxon>Clostridia</taxon>
        <taxon>Eubacteriales</taxon>
        <taxon>Desulfitobacteriaceae</taxon>
        <taxon>Desulfosporosinus</taxon>
    </lineage>
</organism>
<keyword evidence="2" id="KW-1185">Reference proteome</keyword>